<keyword evidence="2" id="KW-0547">Nucleotide-binding</keyword>
<organism evidence="6 7">
    <name type="scientific">Gymnopus androsaceus JB14</name>
    <dbReference type="NCBI Taxonomy" id="1447944"/>
    <lineage>
        <taxon>Eukaryota</taxon>
        <taxon>Fungi</taxon>
        <taxon>Dikarya</taxon>
        <taxon>Basidiomycota</taxon>
        <taxon>Agaricomycotina</taxon>
        <taxon>Agaricomycetes</taxon>
        <taxon>Agaricomycetidae</taxon>
        <taxon>Agaricales</taxon>
        <taxon>Marasmiineae</taxon>
        <taxon>Omphalotaceae</taxon>
        <taxon>Gymnopus</taxon>
    </lineage>
</organism>
<dbReference type="AlphaFoldDB" id="A0A6A4GS35"/>
<keyword evidence="5" id="KW-0460">Magnesium</keyword>
<evidence type="ECO:0000256" key="2">
    <source>
        <dbReference type="ARBA" id="ARBA00022741"/>
    </source>
</evidence>
<accession>A0A6A4GS35</accession>
<dbReference type="GO" id="GO:0046872">
    <property type="term" value="F:metal ion binding"/>
    <property type="evidence" value="ECO:0007669"/>
    <property type="project" value="UniProtKB-KW"/>
</dbReference>
<sequence length="519" mass="59058">MEIVEGMEFESLAFAVSEWHQDLSCDLLREMTSCFQLENGTEETRRLPSSYIRRQNADINASLLFIALVISFSQTPSFSKLVIHELDIVTFIAENFSAILNPDSDFGLSLLPAKLVLCALLEKLDPTVDSLDAPSIAQLQVLLSTNALSSISLVSESENNIRASILSRVRLGVNIPSSKIDEKALHLQELQEHKAKLDSQIKVLLLGSRDSGKSTFLKQMRLLHDLPFSAQEIEAYRQLIFSNLIFGMKYILDAMVDMDLKVAEDNISYVNLIENATDIRDEQAFPRASLTPLTALWADPGIQCAYERGNEFASPENLDYYFSEIDRLFQPNYQPTEQDIMHARARTIGITKTVFTLKDRREMIVLDVSGAPGRERHKWIWCSQDVTCIFFLVSLNGHDQCLIENKNANQMQDAMIIWESICRSRWFAEMPLILVFTKYDLFEKKIPNSDIKSFFPDYDGEPSNVKAGQEYFKKCFGRLAQKADQTKQREIYIHTTTMTDNASFRVVMAAVEALCFNQI</sequence>
<dbReference type="Pfam" id="PF00503">
    <property type="entry name" value="G-alpha"/>
    <property type="match status" value="1"/>
</dbReference>
<reference evidence="6" key="1">
    <citation type="journal article" date="2019" name="Environ. Microbiol.">
        <title>Fungal ecological strategies reflected in gene transcription - a case study of two litter decomposers.</title>
        <authorList>
            <person name="Barbi F."/>
            <person name="Kohler A."/>
            <person name="Barry K."/>
            <person name="Baskaran P."/>
            <person name="Daum C."/>
            <person name="Fauchery L."/>
            <person name="Ihrmark K."/>
            <person name="Kuo A."/>
            <person name="LaButti K."/>
            <person name="Lipzen A."/>
            <person name="Morin E."/>
            <person name="Grigoriev I.V."/>
            <person name="Henrissat B."/>
            <person name="Lindahl B."/>
            <person name="Martin F."/>
        </authorList>
    </citation>
    <scope>NUCLEOTIDE SEQUENCE</scope>
    <source>
        <strain evidence="6">JB14</strain>
    </source>
</reference>
<name>A0A6A4GS35_9AGAR</name>
<dbReference type="PRINTS" id="PR00318">
    <property type="entry name" value="GPROTEINA"/>
</dbReference>
<keyword evidence="4" id="KW-0807">Transducer</keyword>
<dbReference type="PANTHER" id="PTHR10218">
    <property type="entry name" value="GTP-BINDING PROTEIN ALPHA SUBUNIT"/>
    <property type="match status" value="1"/>
</dbReference>
<proteinExistence type="predicted"/>
<dbReference type="GO" id="GO:0007186">
    <property type="term" value="P:G protein-coupled receptor signaling pathway"/>
    <property type="evidence" value="ECO:0007669"/>
    <property type="project" value="InterPro"/>
</dbReference>
<dbReference type="GO" id="GO:0000750">
    <property type="term" value="P:pheromone-dependent signal transduction involved in conjugation with cellular fusion"/>
    <property type="evidence" value="ECO:0007669"/>
    <property type="project" value="TreeGrafter"/>
</dbReference>
<dbReference type="FunFam" id="3.40.50.300:FF:000692">
    <property type="entry name" value="Guanine nucleotide-binding protein subunit alpha"/>
    <property type="match status" value="1"/>
</dbReference>
<dbReference type="InterPro" id="IPR011025">
    <property type="entry name" value="GproteinA_insert"/>
</dbReference>
<dbReference type="SUPFAM" id="SSF52540">
    <property type="entry name" value="P-loop containing nucleoside triphosphate hydrolases"/>
    <property type="match status" value="1"/>
</dbReference>
<evidence type="ECO:0000256" key="5">
    <source>
        <dbReference type="PIRSR" id="PIRSR601019-2"/>
    </source>
</evidence>
<dbReference type="SUPFAM" id="SSF47895">
    <property type="entry name" value="Transducin (alpha subunit), insertion domain"/>
    <property type="match status" value="1"/>
</dbReference>
<dbReference type="CDD" id="cd00066">
    <property type="entry name" value="G-alpha"/>
    <property type="match status" value="1"/>
</dbReference>
<protein>
    <submittedName>
        <fullName evidence="6">G-alpha-domain-containing protein</fullName>
    </submittedName>
</protein>
<keyword evidence="7" id="KW-1185">Reference proteome</keyword>
<evidence type="ECO:0000256" key="1">
    <source>
        <dbReference type="ARBA" id="ARBA00022723"/>
    </source>
</evidence>
<dbReference type="GO" id="GO:0005525">
    <property type="term" value="F:GTP binding"/>
    <property type="evidence" value="ECO:0007669"/>
    <property type="project" value="UniProtKB-KW"/>
</dbReference>
<keyword evidence="3" id="KW-0342">GTP-binding</keyword>
<dbReference type="OrthoDB" id="5817230at2759"/>
<dbReference type="PROSITE" id="PS51882">
    <property type="entry name" value="G_ALPHA"/>
    <property type="match status" value="1"/>
</dbReference>
<evidence type="ECO:0000313" key="6">
    <source>
        <dbReference type="EMBL" id="KAE9388561.1"/>
    </source>
</evidence>
<feature type="binding site" evidence="5">
    <location>
        <position position="214"/>
    </location>
    <ligand>
        <name>Mg(2+)</name>
        <dbReference type="ChEBI" id="CHEBI:18420"/>
    </ligand>
</feature>
<gene>
    <name evidence="6" type="ORF">BT96DRAFT_430288</name>
</gene>
<dbReference type="Proteomes" id="UP000799118">
    <property type="component" value="Unassembled WGS sequence"/>
</dbReference>
<dbReference type="Gene3D" id="1.10.400.10">
    <property type="entry name" value="GI Alpha 1, domain 2-like"/>
    <property type="match status" value="1"/>
</dbReference>
<dbReference type="InterPro" id="IPR027417">
    <property type="entry name" value="P-loop_NTPase"/>
</dbReference>
<dbReference type="GO" id="GO:0005737">
    <property type="term" value="C:cytoplasm"/>
    <property type="evidence" value="ECO:0007669"/>
    <property type="project" value="TreeGrafter"/>
</dbReference>
<dbReference type="GO" id="GO:0005834">
    <property type="term" value="C:heterotrimeric G-protein complex"/>
    <property type="evidence" value="ECO:0007669"/>
    <property type="project" value="TreeGrafter"/>
</dbReference>
<evidence type="ECO:0000313" key="7">
    <source>
        <dbReference type="Proteomes" id="UP000799118"/>
    </source>
</evidence>
<evidence type="ECO:0000256" key="4">
    <source>
        <dbReference type="ARBA" id="ARBA00023224"/>
    </source>
</evidence>
<dbReference type="SMART" id="SM00275">
    <property type="entry name" value="G_alpha"/>
    <property type="match status" value="1"/>
</dbReference>
<evidence type="ECO:0000256" key="3">
    <source>
        <dbReference type="ARBA" id="ARBA00023134"/>
    </source>
</evidence>
<dbReference type="Gene3D" id="3.40.50.300">
    <property type="entry name" value="P-loop containing nucleotide triphosphate hydrolases"/>
    <property type="match status" value="1"/>
</dbReference>
<dbReference type="PANTHER" id="PTHR10218:SF242">
    <property type="entry name" value="GUANINE NUCLEOTIDE-BINDING PROTEIN ALPHA-1 SUBUNIT"/>
    <property type="match status" value="1"/>
</dbReference>
<dbReference type="GO" id="GO:0031683">
    <property type="term" value="F:G-protein beta/gamma-subunit complex binding"/>
    <property type="evidence" value="ECO:0007669"/>
    <property type="project" value="InterPro"/>
</dbReference>
<keyword evidence="1 5" id="KW-0479">Metal-binding</keyword>
<dbReference type="GO" id="GO:0001664">
    <property type="term" value="F:G protein-coupled receptor binding"/>
    <property type="evidence" value="ECO:0007669"/>
    <property type="project" value="TreeGrafter"/>
</dbReference>
<dbReference type="EMBL" id="ML769737">
    <property type="protein sequence ID" value="KAE9388561.1"/>
    <property type="molecule type" value="Genomic_DNA"/>
</dbReference>
<dbReference type="GO" id="GO:0003924">
    <property type="term" value="F:GTPase activity"/>
    <property type="evidence" value="ECO:0007669"/>
    <property type="project" value="InterPro"/>
</dbReference>
<dbReference type="InterPro" id="IPR001019">
    <property type="entry name" value="Gprotein_alpha_su"/>
</dbReference>
<feature type="binding site" evidence="5">
    <location>
        <position position="347"/>
    </location>
    <ligand>
        <name>Mg(2+)</name>
        <dbReference type="ChEBI" id="CHEBI:18420"/>
    </ligand>
</feature>